<dbReference type="EMBL" id="LAZR01020510">
    <property type="protein sequence ID" value="KKL88631.1"/>
    <property type="molecule type" value="Genomic_DNA"/>
</dbReference>
<comment type="caution">
    <text evidence="1">The sequence shown here is derived from an EMBL/GenBank/DDBJ whole genome shotgun (WGS) entry which is preliminary data.</text>
</comment>
<sequence length="37" mass="4598">MIDKYKKIRKEYSESPRKYIKDNCVIVNFDANLKYKR</sequence>
<gene>
    <name evidence="1" type="ORF">LCGC14_1922800</name>
</gene>
<organism evidence="1">
    <name type="scientific">marine sediment metagenome</name>
    <dbReference type="NCBI Taxonomy" id="412755"/>
    <lineage>
        <taxon>unclassified sequences</taxon>
        <taxon>metagenomes</taxon>
        <taxon>ecological metagenomes</taxon>
    </lineage>
</organism>
<name>A0A0F9GDN8_9ZZZZ</name>
<protein>
    <submittedName>
        <fullName evidence="1">Uncharacterized protein</fullName>
    </submittedName>
</protein>
<reference evidence="1" key="1">
    <citation type="journal article" date="2015" name="Nature">
        <title>Complex archaea that bridge the gap between prokaryotes and eukaryotes.</title>
        <authorList>
            <person name="Spang A."/>
            <person name="Saw J.H."/>
            <person name="Jorgensen S.L."/>
            <person name="Zaremba-Niedzwiedzka K."/>
            <person name="Martijn J."/>
            <person name="Lind A.E."/>
            <person name="van Eijk R."/>
            <person name="Schleper C."/>
            <person name="Guy L."/>
            <person name="Ettema T.J."/>
        </authorList>
    </citation>
    <scope>NUCLEOTIDE SEQUENCE</scope>
</reference>
<evidence type="ECO:0000313" key="1">
    <source>
        <dbReference type="EMBL" id="KKL88631.1"/>
    </source>
</evidence>
<accession>A0A0F9GDN8</accession>
<proteinExistence type="predicted"/>
<dbReference type="AlphaFoldDB" id="A0A0F9GDN8"/>